<dbReference type="AlphaFoldDB" id="A0A811UPI0"/>
<reference evidence="1" key="1">
    <citation type="submission" date="2020-11" db="EMBL/GenBank/DDBJ databases">
        <authorList>
            <person name="Whitehead M."/>
        </authorList>
    </citation>
    <scope>NUCLEOTIDE SEQUENCE</scope>
    <source>
        <strain evidence="1">EGII</strain>
    </source>
</reference>
<dbReference type="EMBL" id="CAJHJT010000012">
    <property type="protein sequence ID" value="CAD7000228.1"/>
    <property type="molecule type" value="Genomic_DNA"/>
</dbReference>
<protein>
    <submittedName>
        <fullName evidence="1">(Mediterranean fruit fly) hypothetical protein</fullName>
    </submittedName>
</protein>
<organism evidence="1 2">
    <name type="scientific">Ceratitis capitata</name>
    <name type="common">Mediterranean fruit fly</name>
    <name type="synonym">Tephritis capitata</name>
    <dbReference type="NCBI Taxonomy" id="7213"/>
    <lineage>
        <taxon>Eukaryota</taxon>
        <taxon>Metazoa</taxon>
        <taxon>Ecdysozoa</taxon>
        <taxon>Arthropoda</taxon>
        <taxon>Hexapoda</taxon>
        <taxon>Insecta</taxon>
        <taxon>Pterygota</taxon>
        <taxon>Neoptera</taxon>
        <taxon>Endopterygota</taxon>
        <taxon>Diptera</taxon>
        <taxon>Brachycera</taxon>
        <taxon>Muscomorpha</taxon>
        <taxon>Tephritoidea</taxon>
        <taxon>Tephritidae</taxon>
        <taxon>Ceratitis</taxon>
        <taxon>Ceratitis</taxon>
    </lineage>
</organism>
<evidence type="ECO:0000313" key="1">
    <source>
        <dbReference type="EMBL" id="CAD7000228.1"/>
    </source>
</evidence>
<dbReference type="Proteomes" id="UP000606786">
    <property type="component" value="Unassembled WGS sequence"/>
</dbReference>
<gene>
    <name evidence="1" type="ORF">CCAP1982_LOCUS8720</name>
</gene>
<feature type="non-terminal residue" evidence="1">
    <location>
        <position position="1"/>
    </location>
</feature>
<keyword evidence="2" id="KW-1185">Reference proteome</keyword>
<sequence>MLHLMVLTHSRGLQRIADHEELVELVCASTVCAVDKTVLEQRNYYLPLAAHLVCKHLIYPEN</sequence>
<comment type="caution">
    <text evidence="1">The sequence shown here is derived from an EMBL/GenBank/DDBJ whole genome shotgun (WGS) entry which is preliminary data.</text>
</comment>
<evidence type="ECO:0000313" key="2">
    <source>
        <dbReference type="Proteomes" id="UP000606786"/>
    </source>
</evidence>
<accession>A0A811UPI0</accession>
<name>A0A811UPI0_CERCA</name>
<proteinExistence type="predicted"/>